<sequence>MSERVATGVTLRCREGFRFLHKLSRKLQSGPEILEPSSRRNCSCFLGRI</sequence>
<evidence type="ECO:0000313" key="3">
    <source>
        <dbReference type="EMBL" id="KAL3653359.1"/>
    </source>
</evidence>
<reference evidence="1 4" key="1">
    <citation type="journal article" date="2024" name="IScience">
        <title>Strigolactones Initiate the Formation of Haustorium-like Structures in Castilleja.</title>
        <authorList>
            <person name="Buerger M."/>
            <person name="Peterson D."/>
            <person name="Chory J."/>
        </authorList>
    </citation>
    <scope>NUCLEOTIDE SEQUENCE [LARGE SCALE GENOMIC DNA]</scope>
    <source>
        <strain evidence="1">Tecolote</strain>
        <tissue evidence="1">Flower</tissue>
    </source>
</reference>
<dbReference type="AlphaFoldDB" id="A0ABD3DPT9"/>
<dbReference type="Proteomes" id="UP001632038">
    <property type="component" value="Unassembled WGS sequence"/>
</dbReference>
<reference evidence="2" key="2">
    <citation type="submission" date="2024-11" db="EMBL/GenBank/DDBJ databases">
        <authorList>
            <person name="Burger M."/>
            <person name="Chory J."/>
        </authorList>
    </citation>
    <scope>NUCLEOTIDE SEQUENCE</scope>
    <source>
        <strain evidence="2">Tecolote</strain>
        <tissue evidence="2">Flower</tissue>
    </source>
</reference>
<organism evidence="2 4">
    <name type="scientific">Castilleja foliolosa</name>
    <dbReference type="NCBI Taxonomy" id="1961234"/>
    <lineage>
        <taxon>Eukaryota</taxon>
        <taxon>Viridiplantae</taxon>
        <taxon>Streptophyta</taxon>
        <taxon>Embryophyta</taxon>
        <taxon>Tracheophyta</taxon>
        <taxon>Spermatophyta</taxon>
        <taxon>Magnoliopsida</taxon>
        <taxon>eudicotyledons</taxon>
        <taxon>Gunneridae</taxon>
        <taxon>Pentapetalae</taxon>
        <taxon>asterids</taxon>
        <taxon>lamiids</taxon>
        <taxon>Lamiales</taxon>
        <taxon>Orobanchaceae</taxon>
        <taxon>Pedicularideae</taxon>
        <taxon>Castillejinae</taxon>
        <taxon>Castilleja</taxon>
    </lineage>
</organism>
<proteinExistence type="predicted"/>
<keyword evidence="4" id="KW-1185">Reference proteome</keyword>
<comment type="caution">
    <text evidence="2">The sequence shown here is derived from an EMBL/GenBank/DDBJ whole genome shotgun (WGS) entry which is preliminary data.</text>
</comment>
<name>A0ABD3DPT9_9LAMI</name>
<gene>
    <name evidence="3" type="ORF">CASFOL_003040</name>
    <name evidence="2" type="ORF">CASFOL_013711</name>
    <name evidence="1" type="ORF">CASFOL_025531</name>
</gene>
<protein>
    <submittedName>
        <fullName evidence="2">Uncharacterized protein</fullName>
    </submittedName>
</protein>
<accession>A0ABD3DPT9</accession>
<evidence type="ECO:0000313" key="4">
    <source>
        <dbReference type="Proteomes" id="UP001632038"/>
    </source>
</evidence>
<evidence type="ECO:0000313" key="1">
    <source>
        <dbReference type="EMBL" id="KAL3632547.1"/>
    </source>
</evidence>
<dbReference type="EMBL" id="JAVIJP010000016">
    <property type="protein sequence ID" value="KAL3642896.1"/>
    <property type="molecule type" value="Genomic_DNA"/>
</dbReference>
<dbReference type="EMBL" id="JAVIJP010000005">
    <property type="protein sequence ID" value="KAL3653359.1"/>
    <property type="molecule type" value="Genomic_DNA"/>
</dbReference>
<dbReference type="EMBL" id="JAVIJP010000032">
    <property type="protein sequence ID" value="KAL3632547.1"/>
    <property type="molecule type" value="Genomic_DNA"/>
</dbReference>
<evidence type="ECO:0000313" key="2">
    <source>
        <dbReference type="EMBL" id="KAL3642896.1"/>
    </source>
</evidence>